<dbReference type="PANTHER" id="PTHR34404">
    <property type="entry name" value="REGULATORY PROTEIN, FMDB FAMILY"/>
    <property type="match status" value="1"/>
</dbReference>
<dbReference type="Pfam" id="PF09723">
    <property type="entry name" value="Zn_ribbon_8"/>
    <property type="match status" value="1"/>
</dbReference>
<feature type="region of interest" description="Disordered" evidence="1">
    <location>
        <begin position="44"/>
        <end position="69"/>
    </location>
</feature>
<proteinExistence type="predicted"/>
<dbReference type="OrthoDB" id="9813321at2"/>
<accession>A0A5S5AUT8</accession>
<dbReference type="NCBIfam" id="TIGR02605">
    <property type="entry name" value="CxxC_CxxC_SSSS"/>
    <property type="match status" value="1"/>
</dbReference>
<protein>
    <submittedName>
        <fullName evidence="3">Putative FmdB family regulatory protein</fullName>
    </submittedName>
</protein>
<feature type="domain" description="Putative regulatory protein FmdB zinc ribbon" evidence="2">
    <location>
        <begin position="1"/>
        <end position="43"/>
    </location>
</feature>
<dbReference type="Proteomes" id="UP000322294">
    <property type="component" value="Unassembled WGS sequence"/>
</dbReference>
<dbReference type="InterPro" id="IPR013429">
    <property type="entry name" value="Regulatory_FmdB_Zinc_ribbon"/>
</dbReference>
<organism evidence="3 4">
    <name type="scientific">Thermosediminibacter litoriperuensis</name>
    <dbReference type="NCBI Taxonomy" id="291989"/>
    <lineage>
        <taxon>Bacteria</taxon>
        <taxon>Bacillati</taxon>
        <taxon>Bacillota</taxon>
        <taxon>Clostridia</taxon>
        <taxon>Thermosediminibacterales</taxon>
        <taxon>Thermosediminibacteraceae</taxon>
        <taxon>Thermosediminibacter</taxon>
    </lineage>
</organism>
<dbReference type="RefSeq" id="WP_148866731.1">
    <property type="nucleotide sequence ID" value="NZ_VNHO01000008.1"/>
</dbReference>
<dbReference type="EMBL" id="VNHO01000008">
    <property type="protein sequence ID" value="TYP56663.1"/>
    <property type="molecule type" value="Genomic_DNA"/>
</dbReference>
<gene>
    <name evidence="3" type="ORF">LZ11_00942</name>
</gene>
<dbReference type="PANTHER" id="PTHR34404:SF3">
    <property type="entry name" value="REGULATORY PROTEIN, FMDB FAMILY"/>
    <property type="match status" value="1"/>
</dbReference>
<dbReference type="Gene3D" id="2.20.28.30">
    <property type="entry name" value="RNA polymerase ii, chain L"/>
    <property type="match status" value="1"/>
</dbReference>
<comment type="caution">
    <text evidence="3">The sequence shown here is derived from an EMBL/GenBank/DDBJ whole genome shotgun (WGS) entry which is preliminary data.</text>
</comment>
<dbReference type="SMART" id="SM00834">
    <property type="entry name" value="CxxC_CXXC_SSSS"/>
    <property type="match status" value="1"/>
</dbReference>
<evidence type="ECO:0000259" key="2">
    <source>
        <dbReference type="SMART" id="SM00834"/>
    </source>
</evidence>
<evidence type="ECO:0000256" key="1">
    <source>
        <dbReference type="SAM" id="MobiDB-lite"/>
    </source>
</evidence>
<keyword evidence="4" id="KW-1185">Reference proteome</keyword>
<evidence type="ECO:0000313" key="3">
    <source>
        <dbReference type="EMBL" id="TYP56663.1"/>
    </source>
</evidence>
<evidence type="ECO:0000313" key="4">
    <source>
        <dbReference type="Proteomes" id="UP000322294"/>
    </source>
</evidence>
<sequence>MPVYEYKCEDCGHRFEVLRKLQERDEPIECPGCRSGNTRREVSAFGTGISSGSSGTPGSCGCSGGSKFG</sequence>
<feature type="compositionally biased region" description="Low complexity" evidence="1">
    <location>
        <begin position="46"/>
        <end position="60"/>
    </location>
</feature>
<dbReference type="AlphaFoldDB" id="A0A5S5AUT8"/>
<name>A0A5S5AUT8_9FIRM</name>
<reference evidence="3 4" key="1">
    <citation type="submission" date="2019-07" db="EMBL/GenBank/DDBJ databases">
        <title>Genomic Encyclopedia of Type Strains, Phase I: the one thousand microbial genomes (KMG-I) project.</title>
        <authorList>
            <person name="Kyrpides N."/>
        </authorList>
    </citation>
    <scope>NUCLEOTIDE SEQUENCE [LARGE SCALE GENOMIC DNA]</scope>
    <source>
        <strain evidence="3 4">DSM 16647</strain>
    </source>
</reference>